<gene>
    <name evidence="1" type="ORF">PG999_004018</name>
</gene>
<proteinExistence type="predicted"/>
<reference evidence="1 2" key="1">
    <citation type="submission" date="2023-01" db="EMBL/GenBank/DDBJ databases">
        <title>Analysis of 21 Apiospora genomes using comparative genomics revels a genus with tremendous synthesis potential of carbohydrate active enzymes and secondary metabolites.</title>
        <authorList>
            <person name="Sorensen T."/>
        </authorList>
    </citation>
    <scope>NUCLEOTIDE SEQUENCE [LARGE SCALE GENOMIC DNA]</scope>
    <source>
        <strain evidence="1 2">CBS 117206</strain>
    </source>
</reference>
<accession>A0AAW0R549</accession>
<name>A0AAW0R549_9PEZI</name>
<keyword evidence="2" id="KW-1185">Reference proteome</keyword>
<evidence type="ECO:0000313" key="1">
    <source>
        <dbReference type="EMBL" id="KAK8124100.1"/>
    </source>
</evidence>
<dbReference type="AlphaFoldDB" id="A0AAW0R549"/>
<sequence length="183" mass="20842">SESHNIRFIITTTFKFHEYSDSEVRNLGKGVLYPITSLDVENGDFVNLGGSSVFHINQFGLNISLPATPLTPLLRFYRVALRVGNGVGQYALFLHTCGDKGHARVSNRHGENFVVVGTMYDSESVDFRIPLVVMEPLIRICLGFWLRNMSRNLGIYHFNKLERVCTLEQDYIKFVVDISIHIF</sequence>
<protein>
    <submittedName>
        <fullName evidence="1">Uncharacterized protein</fullName>
    </submittedName>
</protein>
<dbReference type="EMBL" id="JAQQWP010000003">
    <property type="protein sequence ID" value="KAK8124100.1"/>
    <property type="molecule type" value="Genomic_DNA"/>
</dbReference>
<organism evidence="1 2">
    <name type="scientific">Apiospora kogelbergensis</name>
    <dbReference type="NCBI Taxonomy" id="1337665"/>
    <lineage>
        <taxon>Eukaryota</taxon>
        <taxon>Fungi</taxon>
        <taxon>Dikarya</taxon>
        <taxon>Ascomycota</taxon>
        <taxon>Pezizomycotina</taxon>
        <taxon>Sordariomycetes</taxon>
        <taxon>Xylariomycetidae</taxon>
        <taxon>Amphisphaeriales</taxon>
        <taxon>Apiosporaceae</taxon>
        <taxon>Apiospora</taxon>
    </lineage>
</organism>
<comment type="caution">
    <text evidence="1">The sequence shown here is derived from an EMBL/GenBank/DDBJ whole genome shotgun (WGS) entry which is preliminary data.</text>
</comment>
<dbReference type="Proteomes" id="UP001392437">
    <property type="component" value="Unassembled WGS sequence"/>
</dbReference>
<evidence type="ECO:0000313" key="2">
    <source>
        <dbReference type="Proteomes" id="UP001392437"/>
    </source>
</evidence>
<feature type="non-terminal residue" evidence="1">
    <location>
        <position position="1"/>
    </location>
</feature>